<evidence type="ECO:0000256" key="2">
    <source>
        <dbReference type="ARBA" id="ARBA00022679"/>
    </source>
</evidence>
<dbReference type="KEGG" id="dhe:111597981"/>
<evidence type="ECO:0000256" key="5">
    <source>
        <dbReference type="ARBA" id="ARBA00023136"/>
    </source>
</evidence>
<comment type="subcellular location">
    <subcellularLocation>
        <location evidence="1">Membrane</location>
        <topology evidence="1">Multi-pass membrane protein</topology>
    </subcellularLocation>
</comment>
<feature type="transmembrane region" description="Helical" evidence="7">
    <location>
        <begin position="150"/>
        <end position="170"/>
    </location>
</feature>
<feature type="transmembrane region" description="Helical" evidence="7">
    <location>
        <begin position="176"/>
        <end position="195"/>
    </location>
</feature>
<dbReference type="OMA" id="ACMIVDT"/>
<name>A0A6J1LTV2_DROHY</name>
<comment type="catalytic activity">
    <reaction evidence="7">
        <text>L-cysteinyl-[protein] + hexadecanoyl-CoA = S-hexadecanoyl-L-cysteinyl-[protein] + CoA</text>
        <dbReference type="Rhea" id="RHEA:36683"/>
        <dbReference type="Rhea" id="RHEA-COMP:10131"/>
        <dbReference type="Rhea" id="RHEA-COMP:11032"/>
        <dbReference type="ChEBI" id="CHEBI:29950"/>
        <dbReference type="ChEBI" id="CHEBI:57287"/>
        <dbReference type="ChEBI" id="CHEBI:57379"/>
        <dbReference type="ChEBI" id="CHEBI:74151"/>
        <dbReference type="EC" id="2.3.1.225"/>
    </reaction>
</comment>
<reference evidence="10" key="1">
    <citation type="submission" date="2025-08" db="UniProtKB">
        <authorList>
            <consortium name="RefSeq"/>
        </authorList>
    </citation>
    <scope>IDENTIFICATION</scope>
    <source>
        <strain evidence="10">15085-1641.00</strain>
        <tissue evidence="10">Whole body</tissue>
    </source>
</reference>
<organism evidence="9 10">
    <name type="scientific">Drosophila hydei</name>
    <name type="common">Fruit fly</name>
    <dbReference type="NCBI Taxonomy" id="7224"/>
    <lineage>
        <taxon>Eukaryota</taxon>
        <taxon>Metazoa</taxon>
        <taxon>Ecdysozoa</taxon>
        <taxon>Arthropoda</taxon>
        <taxon>Hexapoda</taxon>
        <taxon>Insecta</taxon>
        <taxon>Pterygota</taxon>
        <taxon>Neoptera</taxon>
        <taxon>Endopterygota</taxon>
        <taxon>Diptera</taxon>
        <taxon>Brachycera</taxon>
        <taxon>Muscomorpha</taxon>
        <taxon>Ephydroidea</taxon>
        <taxon>Drosophilidae</taxon>
        <taxon>Drosophila</taxon>
    </lineage>
</organism>
<proteinExistence type="inferred from homology"/>
<keyword evidence="9" id="KW-1185">Reference proteome</keyword>
<evidence type="ECO:0000256" key="7">
    <source>
        <dbReference type="RuleBase" id="RU079119"/>
    </source>
</evidence>
<feature type="transmembrane region" description="Helical" evidence="7">
    <location>
        <begin position="57"/>
        <end position="83"/>
    </location>
</feature>
<evidence type="ECO:0000313" key="9">
    <source>
        <dbReference type="Proteomes" id="UP000504633"/>
    </source>
</evidence>
<evidence type="ECO:0000256" key="3">
    <source>
        <dbReference type="ARBA" id="ARBA00022692"/>
    </source>
</evidence>
<feature type="domain" description="Palmitoyltransferase DHHC" evidence="8">
    <location>
        <begin position="103"/>
        <end position="230"/>
    </location>
</feature>
<keyword evidence="6 7" id="KW-0012">Acyltransferase</keyword>
<dbReference type="Proteomes" id="UP000504633">
    <property type="component" value="Unplaced"/>
</dbReference>
<dbReference type="PROSITE" id="PS50216">
    <property type="entry name" value="DHHC"/>
    <property type="match status" value="1"/>
</dbReference>
<evidence type="ECO:0000259" key="8">
    <source>
        <dbReference type="Pfam" id="PF01529"/>
    </source>
</evidence>
<keyword evidence="4 7" id="KW-1133">Transmembrane helix</keyword>
<feature type="transmembrane region" description="Helical" evidence="7">
    <location>
        <begin position="20"/>
        <end position="45"/>
    </location>
</feature>
<keyword evidence="5 7" id="KW-0472">Membrane</keyword>
<sequence length="294" mass="33993">MFTSLNRFFPRMKLRRNVKLTTKTDIFCHLVLVIVLPIVLLYDFIVVIPQYHSPGGYVYAVTVICIILLYVNAMTNLMACMIVDTSVDHERIKDFGAEDDEYTNWQHCEICDALAPPRSFHCSQCRTCILTRDHHCFFTGCCIGHQNFRYFTCLVVYSALLSSILMFYNLKHFCLLMSPLFSAVFLSALTLNQILHNTVLSLNLIYIIFSVGMIFVHAPLVLRGELSWERDLKDKHNYDAGIYYNLRSIFGQHMHIAWLFPLFASQLPGDGYNWKLITKDKSTETMATLRSRQA</sequence>
<dbReference type="EC" id="2.3.1.225" evidence="7"/>
<dbReference type="GeneID" id="111597981"/>
<comment type="domain">
    <text evidence="7">The DHHC domain is required for palmitoyltransferase activity.</text>
</comment>
<evidence type="ECO:0000256" key="6">
    <source>
        <dbReference type="ARBA" id="ARBA00023315"/>
    </source>
</evidence>
<keyword evidence="3 7" id="KW-0812">Transmembrane</keyword>
<dbReference type="InterPro" id="IPR001594">
    <property type="entry name" value="Palmitoyltrfase_DHHC"/>
</dbReference>
<dbReference type="AlphaFoldDB" id="A0A6J1LTV2"/>
<dbReference type="GO" id="GO:0019706">
    <property type="term" value="F:protein-cysteine S-palmitoyltransferase activity"/>
    <property type="evidence" value="ECO:0007669"/>
    <property type="project" value="UniProtKB-EC"/>
</dbReference>
<dbReference type="PANTHER" id="PTHR12246">
    <property type="entry name" value="PALMITOYLTRANSFERASE ZDHHC16"/>
    <property type="match status" value="1"/>
</dbReference>
<feature type="transmembrane region" description="Helical" evidence="7">
    <location>
        <begin position="202"/>
        <end position="222"/>
    </location>
</feature>
<accession>A0A6J1LTV2</accession>
<dbReference type="InterPro" id="IPR039859">
    <property type="entry name" value="PFA4/ZDH16/20/ERF2-like"/>
</dbReference>
<evidence type="ECO:0000313" key="10">
    <source>
        <dbReference type="RefSeq" id="XP_023168725.2"/>
    </source>
</evidence>
<gene>
    <name evidence="10" type="primary">LOC111597981</name>
</gene>
<dbReference type="OrthoDB" id="7828209at2759"/>
<keyword evidence="2 7" id="KW-0808">Transferase</keyword>
<evidence type="ECO:0000256" key="4">
    <source>
        <dbReference type="ARBA" id="ARBA00022989"/>
    </source>
</evidence>
<evidence type="ECO:0000256" key="1">
    <source>
        <dbReference type="ARBA" id="ARBA00004141"/>
    </source>
</evidence>
<comment type="similarity">
    <text evidence="7">Belongs to the DHHC palmitoyltransferase family.</text>
</comment>
<dbReference type="GO" id="GO:0016020">
    <property type="term" value="C:membrane"/>
    <property type="evidence" value="ECO:0007669"/>
    <property type="project" value="UniProtKB-SubCell"/>
</dbReference>
<dbReference type="Pfam" id="PF01529">
    <property type="entry name" value="DHHC"/>
    <property type="match status" value="1"/>
</dbReference>
<dbReference type="RefSeq" id="XP_023168725.2">
    <property type="nucleotide sequence ID" value="XM_023312957.2"/>
</dbReference>
<protein>
    <recommendedName>
        <fullName evidence="7">Palmitoyltransferase</fullName>
        <ecNumber evidence="7">2.3.1.225</ecNumber>
    </recommendedName>
</protein>